<evidence type="ECO:0000313" key="2">
    <source>
        <dbReference type="EMBL" id="SER41262.1"/>
    </source>
</evidence>
<dbReference type="EMBL" id="FOFV01000008">
    <property type="protein sequence ID" value="SER41262.1"/>
    <property type="molecule type" value="Genomic_DNA"/>
</dbReference>
<organism evidence="2 3">
    <name type="scientific">Lentzea albida</name>
    <dbReference type="NCBI Taxonomy" id="65499"/>
    <lineage>
        <taxon>Bacteria</taxon>
        <taxon>Bacillati</taxon>
        <taxon>Actinomycetota</taxon>
        <taxon>Actinomycetes</taxon>
        <taxon>Pseudonocardiales</taxon>
        <taxon>Pseudonocardiaceae</taxon>
        <taxon>Lentzea</taxon>
    </lineage>
</organism>
<accession>A0A1H9NZ94</accession>
<sequence>PQRWPPSQIAGVWGRAPGEARKATRPHAKAATRTSRELLLRQLIQNRLQIRSQHRHQKRSSNPMLLVHNKSGRHSISRNTPENIDKTTSRSIINGRIGQRPILHEVTRMILRSLLDVDSDHLGPRIEDLLHLRRLSPAGPAPRTPNVDHNGLPRVIRQPNGGTLLKEGLPLKPLQRLPLPRRIPDLDLPTRSNEVKVPAPDLGSVLPGGTPGDQQQQNQQPLHAPVTRGLVAPTGSE</sequence>
<protein>
    <submittedName>
        <fullName evidence="2">Uncharacterized protein</fullName>
    </submittedName>
</protein>
<dbReference type="Proteomes" id="UP000199503">
    <property type="component" value="Unassembled WGS sequence"/>
</dbReference>
<keyword evidence="3" id="KW-1185">Reference proteome</keyword>
<dbReference type="AlphaFoldDB" id="A0A1H9NZ94"/>
<feature type="region of interest" description="Disordered" evidence="1">
    <location>
        <begin position="181"/>
        <end position="237"/>
    </location>
</feature>
<proteinExistence type="predicted"/>
<evidence type="ECO:0000313" key="3">
    <source>
        <dbReference type="Proteomes" id="UP000199503"/>
    </source>
</evidence>
<gene>
    <name evidence="2" type="ORF">SAMN04488000_108413</name>
</gene>
<reference evidence="3" key="1">
    <citation type="submission" date="2016-10" db="EMBL/GenBank/DDBJ databases">
        <authorList>
            <person name="Varghese N."/>
            <person name="Submissions S."/>
        </authorList>
    </citation>
    <scope>NUCLEOTIDE SEQUENCE [LARGE SCALE GENOMIC DNA]</scope>
    <source>
        <strain evidence="3">DSM 44437</strain>
    </source>
</reference>
<evidence type="ECO:0000256" key="1">
    <source>
        <dbReference type="SAM" id="MobiDB-lite"/>
    </source>
</evidence>
<name>A0A1H9NZ94_9PSEU</name>
<feature type="region of interest" description="Disordered" evidence="1">
    <location>
        <begin position="1"/>
        <end position="33"/>
    </location>
</feature>
<feature type="non-terminal residue" evidence="2">
    <location>
        <position position="1"/>
    </location>
</feature>